<dbReference type="SUPFAM" id="SSF52821">
    <property type="entry name" value="Rhodanese/Cell cycle control phosphatase"/>
    <property type="match status" value="1"/>
</dbReference>
<dbReference type="AlphaFoldDB" id="A0A3D3R7B9"/>
<evidence type="ECO:0000313" key="2">
    <source>
        <dbReference type="EMBL" id="HCO24733.1"/>
    </source>
</evidence>
<evidence type="ECO:0000313" key="3">
    <source>
        <dbReference type="Proteomes" id="UP000263642"/>
    </source>
</evidence>
<dbReference type="Proteomes" id="UP000263642">
    <property type="component" value="Unassembled WGS sequence"/>
</dbReference>
<dbReference type="SMART" id="SM00450">
    <property type="entry name" value="RHOD"/>
    <property type="match status" value="1"/>
</dbReference>
<dbReference type="PANTHER" id="PTHR43031:SF17">
    <property type="entry name" value="SULFURTRANSFERASE YTWF-RELATED"/>
    <property type="match status" value="1"/>
</dbReference>
<dbReference type="Gene3D" id="3.40.250.10">
    <property type="entry name" value="Rhodanese-like domain"/>
    <property type="match status" value="1"/>
</dbReference>
<dbReference type="InterPro" id="IPR050229">
    <property type="entry name" value="GlpE_sulfurtransferase"/>
</dbReference>
<dbReference type="InterPro" id="IPR036873">
    <property type="entry name" value="Rhodanese-like_dom_sf"/>
</dbReference>
<reference evidence="2 3" key="1">
    <citation type="journal article" date="2018" name="Nat. Biotechnol.">
        <title>A standardized bacterial taxonomy based on genome phylogeny substantially revises the tree of life.</title>
        <authorList>
            <person name="Parks D.H."/>
            <person name="Chuvochina M."/>
            <person name="Waite D.W."/>
            <person name="Rinke C."/>
            <person name="Skarshewski A."/>
            <person name="Chaumeil P.A."/>
            <person name="Hugenholtz P."/>
        </authorList>
    </citation>
    <scope>NUCLEOTIDE SEQUENCE [LARGE SCALE GENOMIC DNA]</scope>
    <source>
        <strain evidence="2">UBA9375</strain>
    </source>
</reference>
<dbReference type="PROSITE" id="PS50206">
    <property type="entry name" value="RHODANESE_3"/>
    <property type="match status" value="1"/>
</dbReference>
<protein>
    <submittedName>
        <fullName evidence="2">Rhodanese</fullName>
    </submittedName>
</protein>
<name>A0A3D3R7B9_9PLAN</name>
<sequence>MHSLETDCQTVKQKIDSNHPFLLLDCREQEEHTLVNIPVARLLPMSEIQDRISELEDQREAEIIVYCHHGMRSLQVATWMQQQGFTNVKSMQGGIDAWSCDIDNTKQRY</sequence>
<dbReference type="InterPro" id="IPR001763">
    <property type="entry name" value="Rhodanese-like_dom"/>
</dbReference>
<dbReference type="Pfam" id="PF00581">
    <property type="entry name" value="Rhodanese"/>
    <property type="match status" value="1"/>
</dbReference>
<comment type="caution">
    <text evidence="2">The sequence shown here is derived from an EMBL/GenBank/DDBJ whole genome shotgun (WGS) entry which is preliminary data.</text>
</comment>
<feature type="domain" description="Rhodanese" evidence="1">
    <location>
        <begin position="17"/>
        <end position="107"/>
    </location>
</feature>
<accession>A0A3D3R7B9</accession>
<evidence type="ECO:0000259" key="1">
    <source>
        <dbReference type="PROSITE" id="PS50206"/>
    </source>
</evidence>
<organism evidence="2 3">
    <name type="scientific">Gimesia maris</name>
    <dbReference type="NCBI Taxonomy" id="122"/>
    <lineage>
        <taxon>Bacteria</taxon>
        <taxon>Pseudomonadati</taxon>
        <taxon>Planctomycetota</taxon>
        <taxon>Planctomycetia</taxon>
        <taxon>Planctomycetales</taxon>
        <taxon>Planctomycetaceae</taxon>
        <taxon>Gimesia</taxon>
    </lineage>
</organism>
<dbReference type="PANTHER" id="PTHR43031">
    <property type="entry name" value="FAD-DEPENDENT OXIDOREDUCTASE"/>
    <property type="match status" value="1"/>
</dbReference>
<dbReference type="EMBL" id="DQAY01000107">
    <property type="protein sequence ID" value="HCO24733.1"/>
    <property type="molecule type" value="Genomic_DNA"/>
</dbReference>
<proteinExistence type="predicted"/>
<gene>
    <name evidence="2" type="ORF">DIT97_17520</name>
</gene>